<dbReference type="InterPro" id="IPR055933">
    <property type="entry name" value="DUF7511"/>
</dbReference>
<protein>
    <recommendedName>
        <fullName evidence="1">DUF7511 domain-containing protein</fullName>
    </recommendedName>
</protein>
<dbReference type="Pfam" id="PF24351">
    <property type="entry name" value="DUF7511"/>
    <property type="match status" value="1"/>
</dbReference>
<gene>
    <name evidence="2" type="ORF">ACFQE1_04605</name>
</gene>
<evidence type="ECO:0000313" key="2">
    <source>
        <dbReference type="EMBL" id="MFC6723676.1"/>
    </source>
</evidence>
<evidence type="ECO:0000259" key="1">
    <source>
        <dbReference type="Pfam" id="PF24351"/>
    </source>
</evidence>
<feature type="domain" description="DUF7511" evidence="1">
    <location>
        <begin position="33"/>
        <end position="66"/>
    </location>
</feature>
<evidence type="ECO:0000313" key="3">
    <source>
        <dbReference type="Proteomes" id="UP001596328"/>
    </source>
</evidence>
<reference evidence="2 3" key="1">
    <citation type="journal article" date="2019" name="Int. J. Syst. Evol. Microbiol.">
        <title>The Global Catalogue of Microorganisms (GCM) 10K type strain sequencing project: providing services to taxonomists for standard genome sequencing and annotation.</title>
        <authorList>
            <consortium name="The Broad Institute Genomics Platform"/>
            <consortium name="The Broad Institute Genome Sequencing Center for Infectious Disease"/>
            <person name="Wu L."/>
            <person name="Ma J."/>
        </authorList>
    </citation>
    <scope>NUCLEOTIDE SEQUENCE [LARGE SCALE GENOMIC DNA]</scope>
    <source>
        <strain evidence="2 3">NBRC 111368</strain>
    </source>
</reference>
<accession>A0ABD5RWN9</accession>
<proteinExistence type="predicted"/>
<sequence length="66" mass="7347">MSVADPSNPHANLQSVGHADIELEHAYDDELCPTQLTLFSVREEDDRTTTWLSINVDHAVSLDAVR</sequence>
<organism evidence="2 3">
    <name type="scientific">Halobium palmae</name>
    <dbReference type="NCBI Taxonomy" id="1776492"/>
    <lineage>
        <taxon>Archaea</taxon>
        <taxon>Methanobacteriati</taxon>
        <taxon>Methanobacteriota</taxon>
        <taxon>Stenosarchaea group</taxon>
        <taxon>Halobacteria</taxon>
        <taxon>Halobacteriales</taxon>
        <taxon>Haloferacaceae</taxon>
        <taxon>Halobium</taxon>
    </lineage>
</organism>
<dbReference type="Proteomes" id="UP001596328">
    <property type="component" value="Unassembled WGS sequence"/>
</dbReference>
<dbReference type="AlphaFoldDB" id="A0ABD5RWN9"/>
<name>A0ABD5RWN9_9EURY</name>
<comment type="caution">
    <text evidence="2">The sequence shown here is derived from an EMBL/GenBank/DDBJ whole genome shotgun (WGS) entry which is preliminary data.</text>
</comment>
<dbReference type="EMBL" id="JBHSWU010000034">
    <property type="protein sequence ID" value="MFC6723676.1"/>
    <property type="molecule type" value="Genomic_DNA"/>
</dbReference>
<keyword evidence="3" id="KW-1185">Reference proteome</keyword>